<proteinExistence type="predicted"/>
<sequence length="230" mass="25382">MAKQQEKTSFKDKLKTIGMAFKYTTKRDKWFLPVQAIVVLLPFIIVTALVVFLSWPWFWYVSALFIALIGCMITLNTRTTKVISKEAVGRPGGGYALIDGMRGWHMTPAVAAASETDMVHRAVGKPGVVLLAEGGGKSRKLMSQERKRISRVVGSTPVYTFVIGEGENEVSVTDLRKTLMKLPRNIKAKDANHVHKRLTALGNALPMPKGPTPTSTNAMKGARRSMLRGR</sequence>
<keyword evidence="2" id="KW-1133">Transmembrane helix</keyword>
<evidence type="ECO:0000313" key="3">
    <source>
        <dbReference type="EMBL" id="QSB04219.1"/>
    </source>
</evidence>
<evidence type="ECO:0000256" key="2">
    <source>
        <dbReference type="SAM" id="Phobius"/>
    </source>
</evidence>
<dbReference type="EMBL" id="CP070496">
    <property type="protein sequence ID" value="QSB04219.1"/>
    <property type="molecule type" value="Genomic_DNA"/>
</dbReference>
<reference evidence="3" key="1">
    <citation type="submission" date="2021-02" db="EMBL/GenBank/DDBJ databases">
        <title>Natronoglycomyces albus gen. nov., sp. nov, a haloalkaliphilic actinobacterium from a soda solonchak soil.</title>
        <authorList>
            <person name="Sorokin D.Y."/>
            <person name="Khijniak T.V."/>
            <person name="Zakharycheva A.P."/>
            <person name="Boueva O.V."/>
            <person name="Ariskina E.V."/>
            <person name="Hahnke R.L."/>
            <person name="Bunk B."/>
            <person name="Sproer C."/>
            <person name="Schumann P."/>
            <person name="Evtushenko L.I."/>
            <person name="Kublanov I.V."/>
        </authorList>
    </citation>
    <scope>NUCLEOTIDE SEQUENCE</scope>
    <source>
        <strain evidence="3">DSM 106290</strain>
    </source>
</reference>
<dbReference type="RefSeq" id="WP_213170219.1">
    <property type="nucleotide sequence ID" value="NZ_CP070496.1"/>
</dbReference>
<keyword evidence="2" id="KW-0812">Transmembrane</keyword>
<dbReference type="AlphaFoldDB" id="A0A895XLC1"/>
<evidence type="ECO:0000313" key="4">
    <source>
        <dbReference type="Proteomes" id="UP000662939"/>
    </source>
</evidence>
<dbReference type="KEGG" id="nav:JQS30_10410"/>
<feature type="region of interest" description="Disordered" evidence="1">
    <location>
        <begin position="203"/>
        <end position="230"/>
    </location>
</feature>
<feature type="compositionally biased region" description="Basic residues" evidence="1">
    <location>
        <begin position="221"/>
        <end position="230"/>
    </location>
</feature>
<name>A0A895XLC1_9ACTN</name>
<dbReference type="Proteomes" id="UP000662939">
    <property type="component" value="Chromosome"/>
</dbReference>
<dbReference type="InterPro" id="IPR025445">
    <property type="entry name" value="DUF4191"/>
</dbReference>
<gene>
    <name evidence="3" type="ORF">JQS30_10410</name>
</gene>
<protein>
    <submittedName>
        <fullName evidence="3">DUF4191 domain-containing protein</fullName>
    </submittedName>
</protein>
<evidence type="ECO:0000256" key="1">
    <source>
        <dbReference type="SAM" id="MobiDB-lite"/>
    </source>
</evidence>
<keyword evidence="4" id="KW-1185">Reference proteome</keyword>
<dbReference type="Pfam" id="PF13829">
    <property type="entry name" value="DUF4191"/>
    <property type="match status" value="1"/>
</dbReference>
<feature type="transmembrane region" description="Helical" evidence="2">
    <location>
        <begin position="57"/>
        <end position="75"/>
    </location>
</feature>
<keyword evidence="2" id="KW-0472">Membrane</keyword>
<feature type="transmembrane region" description="Helical" evidence="2">
    <location>
        <begin position="30"/>
        <end position="51"/>
    </location>
</feature>
<organism evidence="3 4">
    <name type="scientific">Natronoglycomyces albus</name>
    <dbReference type="NCBI Taxonomy" id="2811108"/>
    <lineage>
        <taxon>Bacteria</taxon>
        <taxon>Bacillati</taxon>
        <taxon>Actinomycetota</taxon>
        <taxon>Actinomycetes</taxon>
        <taxon>Glycomycetales</taxon>
        <taxon>Glycomycetaceae</taxon>
        <taxon>Natronoglycomyces</taxon>
    </lineage>
</organism>
<accession>A0A895XLC1</accession>